<dbReference type="PANTHER" id="PTHR34477:SF5">
    <property type="entry name" value="BSL5627 PROTEIN"/>
    <property type="match status" value="1"/>
</dbReference>
<reference evidence="4" key="1">
    <citation type="submission" date="2017-09" db="EMBL/GenBank/DDBJ databases">
        <title>Depth-based differentiation of microbial function through sediment-hosted aquifers and enrichment of novel symbionts in the deep terrestrial subsurface.</title>
        <authorList>
            <person name="Probst A.J."/>
            <person name="Ladd B."/>
            <person name="Jarett J.K."/>
            <person name="Geller-Mcgrath D.E."/>
            <person name="Sieber C.M.K."/>
            <person name="Emerson J.B."/>
            <person name="Anantharaman K."/>
            <person name="Thomas B.C."/>
            <person name="Malmstrom R."/>
            <person name="Stieglmeier M."/>
            <person name="Klingl A."/>
            <person name="Woyke T."/>
            <person name="Ryan C.M."/>
            <person name="Banfield J.F."/>
        </authorList>
    </citation>
    <scope>NUCLEOTIDE SEQUENCE [LARGE SCALE GENOMIC DNA]</scope>
</reference>
<dbReference type="EMBL" id="PFSC01000029">
    <property type="protein sequence ID" value="PJC33756.1"/>
    <property type="molecule type" value="Genomic_DNA"/>
</dbReference>
<gene>
    <name evidence="3" type="ORF">CO051_01100</name>
</gene>
<dbReference type="GO" id="GO:0004519">
    <property type="term" value="F:endonuclease activity"/>
    <property type="evidence" value="ECO:0007669"/>
    <property type="project" value="UniProtKB-KW"/>
</dbReference>
<dbReference type="PANTHER" id="PTHR34477">
    <property type="entry name" value="UPF0213 PROTEIN YHBQ"/>
    <property type="match status" value="1"/>
</dbReference>
<sequence>MEKYYYVYILASQKNGTLYIGMTSNLVRRTWQHKEKVVSGFTADYYVSLLVYFEEYAEVEDAIRREKQLKKSNRAWKLELIEKNNPKWDDLYEVIK</sequence>
<dbReference type="InterPro" id="IPR035901">
    <property type="entry name" value="GIY-YIG_endonuc_sf"/>
</dbReference>
<keyword evidence="3" id="KW-0378">Hydrolase</keyword>
<dbReference type="InterPro" id="IPR050190">
    <property type="entry name" value="UPF0213_domain"/>
</dbReference>
<evidence type="ECO:0000313" key="4">
    <source>
        <dbReference type="Proteomes" id="UP000231383"/>
    </source>
</evidence>
<dbReference type="Proteomes" id="UP000231383">
    <property type="component" value="Unassembled WGS sequence"/>
</dbReference>
<comment type="similarity">
    <text evidence="1">Belongs to the UPF0213 family.</text>
</comment>
<dbReference type="SUPFAM" id="SSF82771">
    <property type="entry name" value="GIY-YIG endonuclease"/>
    <property type="match status" value="1"/>
</dbReference>
<evidence type="ECO:0000256" key="1">
    <source>
        <dbReference type="ARBA" id="ARBA00007435"/>
    </source>
</evidence>
<evidence type="ECO:0000313" key="3">
    <source>
        <dbReference type="EMBL" id="PJC33756.1"/>
    </source>
</evidence>
<dbReference type="InterPro" id="IPR000305">
    <property type="entry name" value="GIY-YIG_endonuc"/>
</dbReference>
<proteinExistence type="inferred from homology"/>
<dbReference type="AlphaFoldDB" id="A0A2M8F385"/>
<accession>A0A2M8F385</accession>
<protein>
    <submittedName>
        <fullName evidence="3">Endonuclease</fullName>
    </submittedName>
</protein>
<name>A0A2M8F385_9BACT</name>
<organism evidence="3 4">
    <name type="scientific">Candidatus Roizmanbacteria bacterium CG_4_9_14_0_2_um_filter_39_13</name>
    <dbReference type="NCBI Taxonomy" id="1974839"/>
    <lineage>
        <taxon>Bacteria</taxon>
        <taxon>Candidatus Roizmaniibacteriota</taxon>
    </lineage>
</organism>
<evidence type="ECO:0000259" key="2">
    <source>
        <dbReference type="PROSITE" id="PS50164"/>
    </source>
</evidence>
<dbReference type="PROSITE" id="PS50164">
    <property type="entry name" value="GIY_YIG"/>
    <property type="match status" value="1"/>
</dbReference>
<feature type="domain" description="GIY-YIG" evidence="2">
    <location>
        <begin position="3"/>
        <end position="79"/>
    </location>
</feature>
<dbReference type="CDD" id="cd10448">
    <property type="entry name" value="GIY-YIG_unchar_3"/>
    <property type="match status" value="1"/>
</dbReference>
<dbReference type="Gene3D" id="3.40.1440.10">
    <property type="entry name" value="GIY-YIG endonuclease"/>
    <property type="match status" value="1"/>
</dbReference>
<keyword evidence="3" id="KW-0255">Endonuclease</keyword>
<comment type="caution">
    <text evidence="3">The sequence shown here is derived from an EMBL/GenBank/DDBJ whole genome shotgun (WGS) entry which is preliminary data.</text>
</comment>
<dbReference type="Pfam" id="PF01541">
    <property type="entry name" value="GIY-YIG"/>
    <property type="match status" value="1"/>
</dbReference>
<keyword evidence="3" id="KW-0540">Nuclease</keyword>